<keyword evidence="2" id="KW-0812">Transmembrane</keyword>
<dbReference type="InterPro" id="IPR024516">
    <property type="entry name" value="Mce_C"/>
</dbReference>
<dbReference type="AlphaFoldDB" id="A0A7K3LJ58"/>
<feature type="domain" description="Mce/MlaD" evidence="3">
    <location>
        <begin position="64"/>
        <end position="140"/>
    </location>
</feature>
<dbReference type="EMBL" id="JAADZU010000003">
    <property type="protein sequence ID" value="NDK88250.1"/>
    <property type="molecule type" value="Genomic_DNA"/>
</dbReference>
<dbReference type="PANTHER" id="PTHR33371:SF18">
    <property type="entry name" value="MCE-FAMILY PROTEIN MCE3C"/>
    <property type="match status" value="1"/>
</dbReference>
<evidence type="ECO:0000259" key="4">
    <source>
        <dbReference type="Pfam" id="PF11887"/>
    </source>
</evidence>
<gene>
    <name evidence="5" type="ORF">GYA93_01425</name>
</gene>
<dbReference type="InterPro" id="IPR005693">
    <property type="entry name" value="Mce"/>
</dbReference>
<proteinExistence type="predicted"/>
<dbReference type="PRINTS" id="PR01782">
    <property type="entry name" value="MCEVIRFACTOR"/>
</dbReference>
<keyword evidence="2" id="KW-0472">Membrane</keyword>
<dbReference type="NCBIfam" id="TIGR00996">
    <property type="entry name" value="Mtu_fam_mce"/>
    <property type="match status" value="1"/>
</dbReference>
<dbReference type="InterPro" id="IPR003399">
    <property type="entry name" value="Mce/MlaD"/>
</dbReference>
<protein>
    <submittedName>
        <fullName evidence="5">MCE family protein</fullName>
    </submittedName>
</protein>
<feature type="region of interest" description="Disordered" evidence="1">
    <location>
        <begin position="375"/>
        <end position="407"/>
    </location>
</feature>
<organism evidence="5 6">
    <name type="scientific">Gordonia desulfuricans</name>
    <dbReference type="NCBI Taxonomy" id="89051"/>
    <lineage>
        <taxon>Bacteria</taxon>
        <taxon>Bacillati</taxon>
        <taxon>Actinomycetota</taxon>
        <taxon>Actinomycetes</taxon>
        <taxon>Mycobacteriales</taxon>
        <taxon>Gordoniaceae</taxon>
        <taxon>Gordonia</taxon>
    </lineage>
</organism>
<reference evidence="5 6" key="1">
    <citation type="submission" date="2020-01" db="EMBL/GenBank/DDBJ databases">
        <title>Investigation of new actinobacteria for the biodesulphurisation of diesel fuel.</title>
        <authorList>
            <person name="Athi Narayanan S.M."/>
        </authorList>
    </citation>
    <scope>NUCLEOTIDE SEQUENCE [LARGE SCALE GENOMIC DNA]</scope>
    <source>
        <strain evidence="5 6">213E</strain>
    </source>
</reference>
<accession>A0A7K3LJ58</accession>
<dbReference type="GO" id="GO:0005576">
    <property type="term" value="C:extracellular region"/>
    <property type="evidence" value="ECO:0007669"/>
    <property type="project" value="TreeGrafter"/>
</dbReference>
<evidence type="ECO:0000259" key="3">
    <source>
        <dbReference type="Pfam" id="PF02470"/>
    </source>
</evidence>
<feature type="compositionally biased region" description="Pro residues" evidence="1">
    <location>
        <begin position="389"/>
        <end position="400"/>
    </location>
</feature>
<dbReference type="Pfam" id="PF02470">
    <property type="entry name" value="MlaD"/>
    <property type="match status" value="1"/>
</dbReference>
<comment type="caution">
    <text evidence="5">The sequence shown here is derived from an EMBL/GenBank/DDBJ whole genome shotgun (WGS) entry which is preliminary data.</text>
</comment>
<keyword evidence="2" id="KW-1133">Transmembrane helix</keyword>
<evidence type="ECO:0000256" key="2">
    <source>
        <dbReference type="SAM" id="Phobius"/>
    </source>
</evidence>
<evidence type="ECO:0000256" key="1">
    <source>
        <dbReference type="SAM" id="MobiDB-lite"/>
    </source>
</evidence>
<name>A0A7K3LJ58_9ACTN</name>
<evidence type="ECO:0000313" key="5">
    <source>
        <dbReference type="EMBL" id="NDK88250.1"/>
    </source>
</evidence>
<keyword evidence="6" id="KW-1185">Reference proteome</keyword>
<dbReference type="Pfam" id="PF11887">
    <property type="entry name" value="Mce4_CUP1"/>
    <property type="match status" value="1"/>
</dbReference>
<evidence type="ECO:0000313" key="6">
    <source>
        <dbReference type="Proteomes" id="UP000466307"/>
    </source>
</evidence>
<feature type="compositionally biased region" description="Basic and acidic residues" evidence="1">
    <location>
        <begin position="12"/>
        <end position="27"/>
    </location>
</feature>
<feature type="transmembrane region" description="Helical" evidence="2">
    <location>
        <begin position="35"/>
        <end position="53"/>
    </location>
</feature>
<dbReference type="InterPro" id="IPR052336">
    <property type="entry name" value="MlaD_Phospholipid_Transporter"/>
</dbReference>
<dbReference type="Proteomes" id="UP000466307">
    <property type="component" value="Unassembled WGS sequence"/>
</dbReference>
<feature type="region of interest" description="Disordered" evidence="1">
    <location>
        <begin position="1"/>
        <end position="28"/>
    </location>
</feature>
<feature type="domain" description="Mammalian cell entry C-terminal" evidence="4">
    <location>
        <begin position="144"/>
        <end position="316"/>
    </location>
</feature>
<dbReference type="PANTHER" id="PTHR33371">
    <property type="entry name" value="INTERMEMBRANE PHOSPHOLIPID TRANSPORT SYSTEM BINDING PROTEIN MLAD-RELATED"/>
    <property type="match status" value="1"/>
</dbReference>
<dbReference type="RefSeq" id="WP_053776190.1">
    <property type="nucleotide sequence ID" value="NZ_JAADZU010000003.1"/>
</dbReference>
<sequence>MSGPFGNLFRSHRSESDSADVERENKRGGRTRTQIGVIGIVVTSMVVLVALQMDKLPYLSPISTYTAYFDDAGGLVTGDIVTVAGINVGTVEKISLAKTDDGTKAAVAFRLADSVVMGTETQAAIKTETVLGRRNVTIIPHGAGRIEPGGEIPNRNTVAPYSLTDALDDATDTLAKTDTTQLNRALGVMSETFSQTPDQVQGAVDGVARLSKAIADRDNALRELLAKANSVSSIIGDRNEQINRLLIDANSLLGELQFRRAAIAQLIQGTRDVAAQISGFIDDNNAQLTPVLTKFNQVLDILNDNEQNLKDTVDRLGPYANALGEAVANGPNFDSLVGVSTFGDYTATFMKILQQKYPEVAKAWGYSGFPLLPQAWGPEPTPRTTRPAVPSPTIPTPEPAPSTRSGG</sequence>